<accession>A0A0K2VC88</accession>
<reference evidence="1" key="1">
    <citation type="submission" date="2014-05" db="EMBL/GenBank/DDBJ databases">
        <authorList>
            <person name="Chronopoulou M."/>
        </authorList>
    </citation>
    <scope>NUCLEOTIDE SEQUENCE</scope>
    <source>
        <tissue evidence="1">Whole organism</tissue>
    </source>
</reference>
<name>A0A0K2VC88_LEPSM</name>
<proteinExistence type="predicted"/>
<organism evidence="1">
    <name type="scientific">Lepeophtheirus salmonis</name>
    <name type="common">Salmon louse</name>
    <name type="synonym">Caligus salmonis</name>
    <dbReference type="NCBI Taxonomy" id="72036"/>
    <lineage>
        <taxon>Eukaryota</taxon>
        <taxon>Metazoa</taxon>
        <taxon>Ecdysozoa</taxon>
        <taxon>Arthropoda</taxon>
        <taxon>Crustacea</taxon>
        <taxon>Multicrustacea</taxon>
        <taxon>Hexanauplia</taxon>
        <taxon>Copepoda</taxon>
        <taxon>Siphonostomatoida</taxon>
        <taxon>Caligidae</taxon>
        <taxon>Lepeophtheirus</taxon>
    </lineage>
</organism>
<protein>
    <submittedName>
        <fullName evidence="1">Uncharacterized protein</fullName>
    </submittedName>
</protein>
<dbReference type="EMBL" id="HACA01030180">
    <property type="protein sequence ID" value="CDW47541.1"/>
    <property type="molecule type" value="Transcribed_RNA"/>
</dbReference>
<evidence type="ECO:0000313" key="1">
    <source>
        <dbReference type="EMBL" id="CDW47541.1"/>
    </source>
</evidence>
<sequence>MLDSWDFSSSKNYTFVHIIKCPSLLK</sequence>
<dbReference type="AlphaFoldDB" id="A0A0K2VC88"/>